<feature type="transmembrane region" description="Helical" evidence="6">
    <location>
        <begin position="25"/>
        <end position="48"/>
    </location>
</feature>
<dbReference type="EMBL" id="JAMTCK010000004">
    <property type="protein sequence ID" value="MCP2164971.1"/>
    <property type="molecule type" value="Genomic_DNA"/>
</dbReference>
<feature type="transmembrane region" description="Helical" evidence="6">
    <location>
        <begin position="453"/>
        <end position="474"/>
    </location>
</feature>
<dbReference type="GO" id="GO:0022857">
    <property type="term" value="F:transmembrane transporter activity"/>
    <property type="evidence" value="ECO:0007669"/>
    <property type="project" value="InterPro"/>
</dbReference>
<feature type="transmembrane region" description="Helical" evidence="6">
    <location>
        <begin position="60"/>
        <end position="78"/>
    </location>
</feature>
<feature type="transmembrane region" description="Helical" evidence="6">
    <location>
        <begin position="294"/>
        <end position="313"/>
    </location>
</feature>
<feature type="transmembrane region" description="Helical" evidence="6">
    <location>
        <begin position="325"/>
        <end position="344"/>
    </location>
</feature>
<evidence type="ECO:0000256" key="5">
    <source>
        <dbReference type="ARBA" id="ARBA00023136"/>
    </source>
</evidence>
<dbReference type="CDD" id="cd17321">
    <property type="entry name" value="MFS_MMR_MDR_like"/>
    <property type="match status" value="1"/>
</dbReference>
<gene>
    <name evidence="8" type="ORF">LX83_001820</name>
</gene>
<evidence type="ECO:0000256" key="2">
    <source>
        <dbReference type="ARBA" id="ARBA00022448"/>
    </source>
</evidence>
<comment type="subcellular location">
    <subcellularLocation>
        <location evidence="1">Cell membrane</location>
        <topology evidence="1">Multi-pass membrane protein</topology>
    </subcellularLocation>
</comment>
<evidence type="ECO:0000256" key="1">
    <source>
        <dbReference type="ARBA" id="ARBA00004651"/>
    </source>
</evidence>
<protein>
    <submittedName>
        <fullName evidence="8">Major Facilitator Superfamily protein</fullName>
    </submittedName>
</protein>
<dbReference type="RefSeq" id="WP_253769342.1">
    <property type="nucleotide sequence ID" value="NZ_JAMTCK010000004.1"/>
</dbReference>
<name>A0AAE3GB27_9PSEU</name>
<feature type="transmembrane region" description="Helical" evidence="6">
    <location>
        <begin position="356"/>
        <end position="375"/>
    </location>
</feature>
<feature type="transmembrane region" description="Helical" evidence="6">
    <location>
        <begin position="150"/>
        <end position="169"/>
    </location>
</feature>
<dbReference type="InterPro" id="IPR011701">
    <property type="entry name" value="MFS"/>
</dbReference>
<keyword evidence="9" id="KW-1185">Reference proteome</keyword>
<comment type="caution">
    <text evidence="8">The sequence shown here is derived from an EMBL/GenBank/DDBJ whole genome shotgun (WGS) entry which is preliminary data.</text>
</comment>
<dbReference type="InterPro" id="IPR036259">
    <property type="entry name" value="MFS_trans_sf"/>
</dbReference>
<feature type="transmembrane region" description="Helical" evidence="6">
    <location>
        <begin position="381"/>
        <end position="398"/>
    </location>
</feature>
<evidence type="ECO:0000259" key="7">
    <source>
        <dbReference type="PROSITE" id="PS50850"/>
    </source>
</evidence>
<keyword evidence="5 6" id="KW-0472">Membrane</keyword>
<evidence type="ECO:0000313" key="8">
    <source>
        <dbReference type="EMBL" id="MCP2164971.1"/>
    </source>
</evidence>
<feature type="transmembrane region" description="Helical" evidence="6">
    <location>
        <begin position="223"/>
        <end position="249"/>
    </location>
</feature>
<reference evidence="8" key="1">
    <citation type="submission" date="2022-06" db="EMBL/GenBank/DDBJ databases">
        <title>Genomic Encyclopedia of Archaeal and Bacterial Type Strains, Phase II (KMG-II): from individual species to whole genera.</title>
        <authorList>
            <person name="Goeker M."/>
        </authorList>
    </citation>
    <scope>NUCLEOTIDE SEQUENCE</scope>
    <source>
        <strain evidence="8">DSM 43935</strain>
    </source>
</reference>
<dbReference type="GO" id="GO:0005886">
    <property type="term" value="C:plasma membrane"/>
    <property type="evidence" value="ECO:0007669"/>
    <property type="project" value="UniProtKB-SubCell"/>
</dbReference>
<dbReference type="PANTHER" id="PTHR42718:SF9">
    <property type="entry name" value="MAJOR FACILITATOR SUPERFAMILY MULTIDRUG TRANSPORTER MFSC"/>
    <property type="match status" value="1"/>
</dbReference>
<dbReference type="Gene3D" id="1.20.1720.10">
    <property type="entry name" value="Multidrug resistance protein D"/>
    <property type="match status" value="1"/>
</dbReference>
<evidence type="ECO:0000313" key="9">
    <source>
        <dbReference type="Proteomes" id="UP001206128"/>
    </source>
</evidence>
<dbReference type="PROSITE" id="PS50850">
    <property type="entry name" value="MFS"/>
    <property type="match status" value="1"/>
</dbReference>
<sequence>MAVPTSTDKDSDSRDDRRAGLPARLVLPVAVGILLQPINSSMIAVALVQIRDEFDAGASASWLISGLYLATAVAAPTMGRLADLLGARRVFLAGLVLVGVAATAGAFAPSIGWLVATRVVLGIGTAAPFPAGLALVRAEADRRGLPSSGSGLSVLAAASQIAVALGPALGGVLVQVAGWRAIFLVNLPIAAAAGLLGLRFLPADPAPPWAGAPRGGGGRRPSVLSWLDLLGMGVFTSTTATLMLWLLSLSGQPDWGLLGVLGVLVAVLVWWELRVRRPFVDVRLLAANHALTATYLRTGLTFVAFYSIFYGLPAWMQQARGLDPAGAGLVLLPVAGLGVLTVALATRLERRTGPRLLLVIGSAVLLTGSALLFGVDRATPVLLLVGVAAVLGVPNGFNNLGNQTALYRAAPADQIGGASGLYRTSQYVGANLAACLIELCFAGPASDAGLHRLAVAVAVISAALLVTALVSRGLRTG</sequence>
<evidence type="ECO:0000256" key="3">
    <source>
        <dbReference type="ARBA" id="ARBA00022692"/>
    </source>
</evidence>
<organism evidence="8 9">
    <name type="scientific">Goodfellowiella coeruleoviolacea</name>
    <dbReference type="NCBI Taxonomy" id="334858"/>
    <lineage>
        <taxon>Bacteria</taxon>
        <taxon>Bacillati</taxon>
        <taxon>Actinomycetota</taxon>
        <taxon>Actinomycetes</taxon>
        <taxon>Pseudonocardiales</taxon>
        <taxon>Pseudonocardiaceae</taxon>
        <taxon>Goodfellowiella</taxon>
    </lineage>
</organism>
<dbReference type="PANTHER" id="PTHR42718">
    <property type="entry name" value="MAJOR FACILITATOR SUPERFAMILY MULTIDRUG TRANSPORTER MFSC"/>
    <property type="match status" value="1"/>
</dbReference>
<feature type="transmembrane region" description="Helical" evidence="6">
    <location>
        <begin position="119"/>
        <end position="138"/>
    </location>
</feature>
<feature type="transmembrane region" description="Helical" evidence="6">
    <location>
        <begin position="90"/>
        <end position="113"/>
    </location>
</feature>
<keyword evidence="2" id="KW-0813">Transport</keyword>
<evidence type="ECO:0000256" key="4">
    <source>
        <dbReference type="ARBA" id="ARBA00022989"/>
    </source>
</evidence>
<accession>A0AAE3GB27</accession>
<dbReference type="InterPro" id="IPR020846">
    <property type="entry name" value="MFS_dom"/>
</dbReference>
<dbReference type="AlphaFoldDB" id="A0AAE3GB27"/>
<feature type="transmembrane region" description="Helical" evidence="6">
    <location>
        <begin position="255"/>
        <end position="273"/>
    </location>
</feature>
<evidence type="ECO:0000256" key="6">
    <source>
        <dbReference type="SAM" id="Phobius"/>
    </source>
</evidence>
<keyword evidence="4 6" id="KW-1133">Transmembrane helix</keyword>
<proteinExistence type="predicted"/>
<feature type="transmembrane region" description="Helical" evidence="6">
    <location>
        <begin position="181"/>
        <end position="202"/>
    </location>
</feature>
<keyword evidence="3 6" id="KW-0812">Transmembrane</keyword>
<dbReference type="Gene3D" id="1.20.1250.20">
    <property type="entry name" value="MFS general substrate transporter like domains"/>
    <property type="match status" value="1"/>
</dbReference>
<feature type="domain" description="Major facilitator superfamily (MFS) profile" evidence="7">
    <location>
        <begin position="25"/>
        <end position="475"/>
    </location>
</feature>
<dbReference type="SUPFAM" id="SSF103473">
    <property type="entry name" value="MFS general substrate transporter"/>
    <property type="match status" value="1"/>
</dbReference>
<dbReference type="Pfam" id="PF07690">
    <property type="entry name" value="MFS_1"/>
    <property type="match status" value="1"/>
</dbReference>
<dbReference type="Proteomes" id="UP001206128">
    <property type="component" value="Unassembled WGS sequence"/>
</dbReference>